<dbReference type="EMBL" id="BPQH01000037">
    <property type="protein sequence ID" value="GJD53785.1"/>
    <property type="molecule type" value="Genomic_DNA"/>
</dbReference>
<accession>A0ABQ4RA86</accession>
<dbReference type="RefSeq" id="WP_128565196.1">
    <property type="nucleotide sequence ID" value="NZ_BPQH01000037.1"/>
</dbReference>
<comment type="caution">
    <text evidence="2">The sequence shown here is derived from an EMBL/GenBank/DDBJ whole genome shotgun (WGS) entry which is preliminary data.</text>
</comment>
<dbReference type="InterPro" id="IPR011041">
    <property type="entry name" value="Quinoprot_gluc/sorb_DH_b-prop"/>
</dbReference>
<reference evidence="2" key="2">
    <citation type="submission" date="2021-08" db="EMBL/GenBank/DDBJ databases">
        <authorList>
            <person name="Tani A."/>
            <person name="Ola A."/>
            <person name="Ogura Y."/>
            <person name="Katsura K."/>
            <person name="Hayashi T."/>
        </authorList>
    </citation>
    <scope>NUCLEOTIDE SEQUENCE</scope>
    <source>
        <strain evidence="2">KCTC 52305</strain>
    </source>
</reference>
<reference evidence="2" key="1">
    <citation type="journal article" date="2021" name="Front. Microbiol.">
        <title>Comprehensive Comparative Genomics and Phenotyping of Methylobacterium Species.</title>
        <authorList>
            <person name="Alessa O."/>
            <person name="Ogura Y."/>
            <person name="Fujitani Y."/>
            <person name="Takami H."/>
            <person name="Hayashi T."/>
            <person name="Sahin N."/>
            <person name="Tani A."/>
        </authorList>
    </citation>
    <scope>NUCLEOTIDE SEQUENCE</scope>
    <source>
        <strain evidence="2">KCTC 52305</strain>
    </source>
</reference>
<name>A0ABQ4RA86_9HYPH</name>
<dbReference type="PANTHER" id="PTHR33546:SF1">
    <property type="entry name" value="LARGE, MULTIFUNCTIONAL SECRETED PROTEIN"/>
    <property type="match status" value="1"/>
</dbReference>
<organism evidence="2 3">
    <name type="scientific">Methylobacterium crusticola</name>
    <dbReference type="NCBI Taxonomy" id="1697972"/>
    <lineage>
        <taxon>Bacteria</taxon>
        <taxon>Pseudomonadati</taxon>
        <taxon>Pseudomonadota</taxon>
        <taxon>Alphaproteobacteria</taxon>
        <taxon>Hyphomicrobiales</taxon>
        <taxon>Methylobacteriaceae</taxon>
        <taxon>Methylobacterium</taxon>
    </lineage>
</organism>
<dbReference type="SUPFAM" id="SSF50952">
    <property type="entry name" value="Soluble quinoprotein glucose dehydrogenase"/>
    <property type="match status" value="1"/>
</dbReference>
<dbReference type="InterPro" id="IPR054539">
    <property type="entry name" value="Beta-prop_PDH"/>
</dbReference>
<proteinExistence type="predicted"/>
<evidence type="ECO:0000259" key="1">
    <source>
        <dbReference type="Pfam" id="PF22807"/>
    </source>
</evidence>
<feature type="domain" description="Pyrroloquinoline quinone-dependent pyranose dehydrogenase beta-propeller" evidence="1">
    <location>
        <begin position="93"/>
        <end position="423"/>
    </location>
</feature>
<evidence type="ECO:0000313" key="2">
    <source>
        <dbReference type="EMBL" id="GJD53785.1"/>
    </source>
</evidence>
<keyword evidence="3" id="KW-1185">Reference proteome</keyword>
<sequence>MRASTSTRIGKAGGARRAVLAGVALVAGGLLTGTAHAQALKHYESGGKAFWKNPPPDWFLGDETSEQKGLAPPANPALPASDEDLADNLKGVKLPPGFTISVYASQLPEARQMAFGDKGTLFVGSFGATNVYAVVDQGGKKVVKTILKGLNMPTGLAFRDGALYVVAIDKILRYDNIEAKLDNPPEPVVAYDDMPAYVAHGWKYLTFDKDGWVYVPLGPPFNVGNPPSSVSQVRRVDLKTGAAEIVALGVRNSVGGDIDPRSGKYWFTENARDWMSDDIPSDKLNVVSKVVEHFGYPYCHQGDLPDPKFAQGRTCAEFTPPVLKLGAHVAPLGMKFYTGSSFPAEYRNNIFIAEHGSWNRHRYQGGRIERVVVDPDGKNARMETFASGWLKGDREYSGRPNDVLVAPDGSLLVSDDWAGAIYRIAYGK</sequence>
<dbReference type="Proteomes" id="UP001055167">
    <property type="component" value="Unassembled WGS sequence"/>
</dbReference>
<dbReference type="Gene3D" id="2.120.10.30">
    <property type="entry name" value="TolB, C-terminal domain"/>
    <property type="match status" value="1"/>
</dbReference>
<dbReference type="Pfam" id="PF22807">
    <property type="entry name" value="TrAA12"/>
    <property type="match status" value="1"/>
</dbReference>
<evidence type="ECO:0000313" key="3">
    <source>
        <dbReference type="Proteomes" id="UP001055167"/>
    </source>
</evidence>
<dbReference type="InterPro" id="IPR011042">
    <property type="entry name" value="6-blade_b-propeller_TolB-like"/>
</dbReference>
<protein>
    <recommendedName>
        <fullName evidence="1">Pyrroloquinoline quinone-dependent pyranose dehydrogenase beta-propeller domain-containing protein</fullName>
    </recommendedName>
</protein>
<dbReference type="PANTHER" id="PTHR33546">
    <property type="entry name" value="LARGE, MULTIFUNCTIONAL SECRETED PROTEIN-RELATED"/>
    <property type="match status" value="1"/>
</dbReference>
<dbReference type="PROSITE" id="PS51318">
    <property type="entry name" value="TAT"/>
    <property type="match status" value="1"/>
</dbReference>
<gene>
    <name evidence="2" type="ORF">OPKNFCMD_6563</name>
</gene>
<dbReference type="InterPro" id="IPR006311">
    <property type="entry name" value="TAT_signal"/>
</dbReference>